<protein>
    <recommendedName>
        <fullName evidence="4">HMG box domain-containing protein</fullName>
    </recommendedName>
</protein>
<evidence type="ECO:0008006" key="4">
    <source>
        <dbReference type="Google" id="ProtNLM"/>
    </source>
</evidence>
<evidence type="ECO:0000313" key="2">
    <source>
        <dbReference type="EMBL" id="WAQ87008.1"/>
    </source>
</evidence>
<name>A0ABY7CP31_9BASI</name>
<dbReference type="EMBL" id="CP110427">
    <property type="protein sequence ID" value="WAQ87008.1"/>
    <property type="molecule type" value="Genomic_DNA"/>
</dbReference>
<dbReference type="RefSeq" id="XP_053022563.1">
    <property type="nucleotide sequence ID" value="XM_053171375.1"/>
</dbReference>
<accession>A0ABY7CP31</accession>
<feature type="compositionally biased region" description="Basic residues" evidence="1">
    <location>
        <begin position="534"/>
        <end position="544"/>
    </location>
</feature>
<dbReference type="Proteomes" id="UP001164743">
    <property type="component" value="Chromosome 7A"/>
</dbReference>
<feature type="region of interest" description="Disordered" evidence="1">
    <location>
        <begin position="963"/>
        <end position="983"/>
    </location>
</feature>
<gene>
    <name evidence="2" type="ORF">PtA15_7A737</name>
</gene>
<keyword evidence="3" id="KW-1185">Reference proteome</keyword>
<dbReference type="GeneID" id="77812270"/>
<feature type="region of interest" description="Disordered" evidence="1">
    <location>
        <begin position="1"/>
        <end position="79"/>
    </location>
</feature>
<feature type="compositionally biased region" description="Polar residues" evidence="1">
    <location>
        <begin position="368"/>
        <end position="400"/>
    </location>
</feature>
<reference evidence="2" key="1">
    <citation type="submission" date="2022-10" db="EMBL/GenBank/DDBJ databases">
        <title>Puccinia triticina Genome sequencing and assembly.</title>
        <authorList>
            <person name="Li C."/>
        </authorList>
    </citation>
    <scope>NUCLEOTIDE SEQUENCE</scope>
    <source>
        <strain evidence="2">Pt15</strain>
    </source>
</reference>
<feature type="region of interest" description="Disordered" evidence="1">
    <location>
        <begin position="368"/>
        <end position="401"/>
    </location>
</feature>
<evidence type="ECO:0000313" key="3">
    <source>
        <dbReference type="Proteomes" id="UP001164743"/>
    </source>
</evidence>
<proteinExistence type="predicted"/>
<feature type="region of interest" description="Disordered" evidence="1">
    <location>
        <begin position="470"/>
        <end position="609"/>
    </location>
</feature>
<organism evidence="2 3">
    <name type="scientific">Puccinia triticina</name>
    <dbReference type="NCBI Taxonomy" id="208348"/>
    <lineage>
        <taxon>Eukaryota</taxon>
        <taxon>Fungi</taxon>
        <taxon>Dikarya</taxon>
        <taxon>Basidiomycota</taxon>
        <taxon>Pucciniomycotina</taxon>
        <taxon>Pucciniomycetes</taxon>
        <taxon>Pucciniales</taxon>
        <taxon>Pucciniaceae</taxon>
        <taxon>Puccinia</taxon>
    </lineage>
</organism>
<sequence>MWNIRILKKGEKPLPSPNHGLPNSQAPAPRPQPLHAYPQPPQVPPNLQPQPHSSPPRSQVASPAHPPRQQQSKESAASKFKGPPRAIILEFAVFAPSVAHKIALAQKGKPTPAVPKWSKLGHAGVITWMVHLSDYSFDLFKRDFITRVSVDREHVCTHLRKLELEGNKIQWRCTIHNNRVFGVARNTAVTSEEEWSNFVTEVARNPGNEVKVKITMQDPSVLEKQAAAADMSAAQGIEADGTFVNHILTKLEHSKPLQTTFQPISSAPIAQVLPRCIQLSQGFRPAAFGSKPPPPPKFHTHNQPYRLPLPISTPATSPILRSFVTVPPQIHQTSKPAIAPKALLLELINQSDPINLVFFTSVPMSQPTQNQNFPGQAGVQRSYSQTQYGPPSTNSSSSEIHPQGLFPPLLGCPNSLSAPVPLGQRGPGPLQASLCSYSSRTPLRDVQLLQNPTGVLPACGTPIYSAHSNPLAQIGPRGSHPNPFIPSPLDCLAPAHPTHGPQSSPPFHPTAPRSSENLPPPFQFSSAPLQSKPAPKKQAPRKKNTVCFNTPNGARVEPTPSAPLAQTQSQPVPLATSSSTPSQQIELSGEPNADVLNEGPAPSVRQRAPPEVMERIQNDPLDQLRDCAVRYTDYVRLLPDDKVALEEAYRQYQRAVHLIVIERRLHPQPALQYLGNEVRIRGPTNFKNFCKYNEVASPIYHDKSQQISDQMVQCGELWRKLDQEEQDLWRDQDFLNSISPPNDVSPGPEDSPDSVTQWKKQERFKLTMWVRKVKRDLKNMSTSHQVKGFFALASRDPNSPKLITGGSILAEEFLDVLESGSNTCKLFFNFINGQKAVKEILGQYPWPSVKRKRRSGKEPEDGDCPYNLGSKVANAAIVCAELKQELAEATHGAWTGGWPGTKTTQKLRDLGVTLQVWPNNKNIVLADFCARPLHMRIGQTHRILTAFANGWVRLIGPPNLDASDDQIQALGHEPDSDDPDGSP</sequence>
<feature type="compositionally biased region" description="Polar residues" evidence="1">
    <location>
        <begin position="564"/>
        <end position="586"/>
    </location>
</feature>
<feature type="compositionally biased region" description="Pro residues" evidence="1">
    <location>
        <begin position="28"/>
        <end position="54"/>
    </location>
</feature>
<evidence type="ECO:0000256" key="1">
    <source>
        <dbReference type="SAM" id="MobiDB-lite"/>
    </source>
</evidence>